<dbReference type="InterPro" id="IPR029057">
    <property type="entry name" value="PRTase-like"/>
</dbReference>
<reference evidence="2 3" key="1">
    <citation type="journal article" date="2013" name="Genome Announc.">
        <title>Genome Sequence of the Polycyclic Aromatic Hydrocarbon-Degrading Bacterium Strain Marinobacter nanhaiticus D15-8WT.</title>
        <authorList>
            <person name="Cui Z."/>
            <person name="Gao W."/>
            <person name="Li Q."/>
            <person name="Xu G."/>
            <person name="Zheng L."/>
        </authorList>
    </citation>
    <scope>NUCLEOTIDE SEQUENCE [LARGE SCALE GENOMIC DNA]</scope>
    <source>
        <strain evidence="2 3">D15-8W</strain>
    </source>
</reference>
<dbReference type="SUPFAM" id="SSF53271">
    <property type="entry name" value="PRTase-like"/>
    <property type="match status" value="1"/>
</dbReference>
<dbReference type="HOGENOM" id="CLU_083583_0_0_6"/>
<evidence type="ECO:0000313" key="3">
    <source>
        <dbReference type="Proteomes" id="UP000013165"/>
    </source>
</evidence>
<dbReference type="RefSeq" id="WP_004579071.1">
    <property type="nucleotide sequence ID" value="NZ_AP028878.1"/>
</dbReference>
<keyword evidence="3" id="KW-1185">Reference proteome</keyword>
<dbReference type="CDD" id="cd06223">
    <property type="entry name" value="PRTases_typeI"/>
    <property type="match status" value="1"/>
</dbReference>
<gene>
    <name evidence="2" type="ORF">J057_05466</name>
</gene>
<feature type="domain" description="Phosphoribosyltransferase" evidence="1">
    <location>
        <begin position="16"/>
        <end position="168"/>
    </location>
</feature>
<name>N6W3S2_9GAMM</name>
<dbReference type="STRING" id="626887.J057_05466"/>
<dbReference type="EMBL" id="APLQ01000011">
    <property type="protein sequence ID" value="ENO14774.1"/>
    <property type="molecule type" value="Genomic_DNA"/>
</dbReference>
<dbReference type="PATRIC" id="fig|626887.3.peg.1082"/>
<dbReference type="Gene3D" id="3.40.50.2020">
    <property type="match status" value="1"/>
</dbReference>
<evidence type="ECO:0000259" key="1">
    <source>
        <dbReference type="Pfam" id="PF00156"/>
    </source>
</evidence>
<dbReference type="AlphaFoldDB" id="N6W3S2"/>
<keyword evidence="2" id="KW-0328">Glycosyltransferase</keyword>
<dbReference type="GO" id="GO:0016757">
    <property type="term" value="F:glycosyltransferase activity"/>
    <property type="evidence" value="ECO:0007669"/>
    <property type="project" value="UniProtKB-KW"/>
</dbReference>
<keyword evidence="2" id="KW-0808">Transferase</keyword>
<dbReference type="OrthoDB" id="9810066at2"/>
<evidence type="ECO:0000313" key="2">
    <source>
        <dbReference type="EMBL" id="ENO14774.1"/>
    </source>
</evidence>
<protein>
    <submittedName>
        <fullName evidence="2">Phosphoribosyltransferase</fullName>
    </submittedName>
</protein>
<dbReference type="Pfam" id="PF00156">
    <property type="entry name" value="Pribosyltran"/>
    <property type="match status" value="1"/>
</dbReference>
<proteinExistence type="predicted"/>
<dbReference type="Gene3D" id="3.30.1310.20">
    <property type="entry name" value="PRTase-like"/>
    <property type="match status" value="1"/>
</dbReference>
<dbReference type="eggNOG" id="COG1926">
    <property type="taxonomic scope" value="Bacteria"/>
</dbReference>
<dbReference type="Proteomes" id="UP000013165">
    <property type="component" value="Unassembled WGS sequence"/>
</dbReference>
<organism evidence="2 3">
    <name type="scientific">Marinobacter nanhaiticus D15-8W</name>
    <dbReference type="NCBI Taxonomy" id="626887"/>
    <lineage>
        <taxon>Bacteria</taxon>
        <taxon>Pseudomonadati</taxon>
        <taxon>Pseudomonadota</taxon>
        <taxon>Gammaproteobacteria</taxon>
        <taxon>Pseudomonadales</taxon>
        <taxon>Marinobacteraceae</taxon>
        <taxon>Marinobacter</taxon>
    </lineage>
</organism>
<accession>N6W3S2</accession>
<dbReference type="InterPro" id="IPR000836">
    <property type="entry name" value="PRTase_dom"/>
</dbReference>
<sequence length="215" mass="23779">MSKVFKNRIDAGQQLADKLEELTLEDNALVLGLPRGGLPVAAEVGNRLNLELDVFNVRKLGVPGQPEVAMGALTEDGTRYLNHDLISALRISDADIEQVAAREQETLDRRAREYREGRQQPSFDGRQVILIDDGLATGATMRAVIESVRRQKPSRITVAVPVAARDSADSMRGITDDFVCPLEPRDFRGVGLWYQDFAQVSDDEVIGILARARRP</sequence>
<comment type="caution">
    <text evidence="2">The sequence shown here is derived from an EMBL/GenBank/DDBJ whole genome shotgun (WGS) entry which is preliminary data.</text>
</comment>